<organism evidence="3">
    <name type="scientific">Coralloluteibacterium stylophorae</name>
    <dbReference type="NCBI Taxonomy" id="1776034"/>
    <lineage>
        <taxon>Bacteria</taxon>
        <taxon>Pseudomonadati</taxon>
        <taxon>Pseudomonadota</taxon>
        <taxon>Gammaproteobacteria</taxon>
        <taxon>Lysobacterales</taxon>
        <taxon>Lysobacteraceae</taxon>
        <taxon>Coralloluteibacterium</taxon>
    </lineage>
</organism>
<gene>
    <name evidence="4" type="ORF">KB893_015100</name>
    <name evidence="3" type="ORF">KB893_03350</name>
</gene>
<dbReference type="EMBL" id="JAGQFT020000011">
    <property type="protein sequence ID" value="MBS7458464.1"/>
    <property type="molecule type" value="Genomic_DNA"/>
</dbReference>
<dbReference type="PANTHER" id="PTHR35024">
    <property type="entry name" value="HYPOTHETICAL CYTOSOLIC PROTEIN"/>
    <property type="match status" value="1"/>
</dbReference>
<sequence length="148" mass="15147">MFGDNKRSNRGSAPQVDTLIGAGVTVRGDIAFRGGLYIEGRVYGSISAEGDEAVLTIAEHGFVEGEVSAPVVVVNGQLRGDVHASGRVELAAQARVEGNVHYKVVSMAAGAMLSGRLIHSEARAALTGPGMASSADEEAADERAASPA</sequence>
<accession>A0A8J8AYV2</accession>
<name>A0A8J8AYV2_9GAMM</name>
<proteinExistence type="inferred from homology"/>
<protein>
    <submittedName>
        <fullName evidence="3">Polymer-forming cytoskeletal protein</fullName>
    </submittedName>
</protein>
<comment type="caution">
    <text evidence="3">The sequence shown here is derived from an EMBL/GenBank/DDBJ whole genome shotgun (WGS) entry which is preliminary data.</text>
</comment>
<dbReference type="RefSeq" id="WP_211925527.1">
    <property type="nucleotide sequence ID" value="NZ_JAGQFT020000011.1"/>
</dbReference>
<keyword evidence="5" id="KW-1185">Reference proteome</keyword>
<evidence type="ECO:0000256" key="1">
    <source>
        <dbReference type="ARBA" id="ARBA00044755"/>
    </source>
</evidence>
<dbReference type="EMBL" id="JAGQFT010000013">
    <property type="protein sequence ID" value="MBR0561563.1"/>
    <property type="molecule type" value="Genomic_DNA"/>
</dbReference>
<feature type="region of interest" description="Disordered" evidence="2">
    <location>
        <begin position="128"/>
        <end position="148"/>
    </location>
</feature>
<evidence type="ECO:0000313" key="3">
    <source>
        <dbReference type="EMBL" id="MBR0561563.1"/>
    </source>
</evidence>
<evidence type="ECO:0000313" key="5">
    <source>
        <dbReference type="Proteomes" id="UP000675747"/>
    </source>
</evidence>
<evidence type="ECO:0000256" key="2">
    <source>
        <dbReference type="SAM" id="MobiDB-lite"/>
    </source>
</evidence>
<reference evidence="3" key="2">
    <citation type="submission" date="2021-04" db="EMBL/GenBank/DDBJ databases">
        <authorList>
            <person name="Karlyshev A.V."/>
        </authorList>
    </citation>
    <scope>NUCLEOTIDE SEQUENCE</scope>
    <source>
        <strain evidence="3">LMG 29479</strain>
    </source>
</reference>
<dbReference type="Pfam" id="PF04519">
    <property type="entry name" value="Bactofilin"/>
    <property type="match status" value="1"/>
</dbReference>
<dbReference type="InterPro" id="IPR007607">
    <property type="entry name" value="BacA/B"/>
</dbReference>
<evidence type="ECO:0000313" key="4">
    <source>
        <dbReference type="EMBL" id="MBS7458464.1"/>
    </source>
</evidence>
<reference evidence="4 5" key="1">
    <citation type="journal article" date="2021" name="Microbiol. Resour. Announc.">
        <title>Draft Genome Sequence of Coralloluteibacterium stylophorae LMG 29479T.</title>
        <authorList>
            <person name="Karlyshev A.V."/>
            <person name="Kudryashova E.B."/>
            <person name="Ariskina E.V."/>
            <person name="Conroy A.P."/>
            <person name="Abidueva E.Y."/>
        </authorList>
    </citation>
    <scope>NUCLEOTIDE SEQUENCE [LARGE SCALE GENOMIC DNA]</scope>
    <source>
        <strain evidence="4 5">LMG 29479</strain>
    </source>
</reference>
<dbReference type="AlphaFoldDB" id="A0A8J8AYV2"/>
<dbReference type="PANTHER" id="PTHR35024:SF4">
    <property type="entry name" value="POLYMER-FORMING CYTOSKELETAL PROTEIN"/>
    <property type="match status" value="1"/>
</dbReference>
<comment type="similarity">
    <text evidence="1">Belongs to the bactofilin family.</text>
</comment>
<dbReference type="Proteomes" id="UP000675747">
    <property type="component" value="Unassembled WGS sequence"/>
</dbReference>